<protein>
    <recommendedName>
        <fullName evidence="3">Endonuclease/exonuclease/phosphatase domain-containing protein</fullName>
    </recommendedName>
</protein>
<evidence type="ECO:0008006" key="3">
    <source>
        <dbReference type="Google" id="ProtNLM"/>
    </source>
</evidence>
<keyword evidence="2" id="KW-1185">Reference proteome</keyword>
<dbReference type="AlphaFoldDB" id="A0AAV4SVQ9"/>
<organism evidence="1 2">
    <name type="scientific">Caerostris extrusa</name>
    <name type="common">Bark spider</name>
    <name type="synonym">Caerostris bankana</name>
    <dbReference type="NCBI Taxonomy" id="172846"/>
    <lineage>
        <taxon>Eukaryota</taxon>
        <taxon>Metazoa</taxon>
        <taxon>Ecdysozoa</taxon>
        <taxon>Arthropoda</taxon>
        <taxon>Chelicerata</taxon>
        <taxon>Arachnida</taxon>
        <taxon>Araneae</taxon>
        <taxon>Araneomorphae</taxon>
        <taxon>Entelegynae</taxon>
        <taxon>Araneoidea</taxon>
        <taxon>Araneidae</taxon>
        <taxon>Caerostris</taxon>
    </lineage>
</organism>
<dbReference type="EMBL" id="BPLR01010165">
    <property type="protein sequence ID" value="GIY37379.1"/>
    <property type="molecule type" value="Genomic_DNA"/>
</dbReference>
<gene>
    <name evidence="1" type="ORF">CEXT_446641</name>
</gene>
<name>A0AAV4SVQ9_CAEEX</name>
<proteinExistence type="predicted"/>
<dbReference type="Gene3D" id="3.60.10.10">
    <property type="entry name" value="Endonuclease/exonuclease/phosphatase"/>
    <property type="match status" value="1"/>
</dbReference>
<evidence type="ECO:0000313" key="1">
    <source>
        <dbReference type="EMBL" id="GIY37379.1"/>
    </source>
</evidence>
<evidence type="ECO:0000313" key="2">
    <source>
        <dbReference type="Proteomes" id="UP001054945"/>
    </source>
</evidence>
<dbReference type="InterPro" id="IPR036691">
    <property type="entry name" value="Endo/exonu/phosph_ase_sf"/>
</dbReference>
<comment type="caution">
    <text evidence="1">The sequence shown here is derived from an EMBL/GenBank/DDBJ whole genome shotgun (WGS) entry which is preliminary data.</text>
</comment>
<reference evidence="1 2" key="1">
    <citation type="submission" date="2021-06" db="EMBL/GenBank/DDBJ databases">
        <title>Caerostris extrusa draft genome.</title>
        <authorList>
            <person name="Kono N."/>
            <person name="Arakawa K."/>
        </authorList>
    </citation>
    <scope>NUCLEOTIDE SEQUENCE [LARGE SCALE GENOMIC DNA]</scope>
</reference>
<accession>A0AAV4SVQ9</accession>
<dbReference type="Proteomes" id="UP001054945">
    <property type="component" value="Unassembled WGS sequence"/>
</dbReference>
<dbReference type="SUPFAM" id="SSF56219">
    <property type="entry name" value="DNase I-like"/>
    <property type="match status" value="1"/>
</dbReference>
<sequence>MSLPREVLLYSSRIVFPHHTPTPPLHHSKANIISLNFPNLDPIIIASINVPVTSDPQLFTLDLENIMQLGYNTILGGDFNALHHV</sequence>